<dbReference type="EMBL" id="VULX01000023">
    <property type="protein sequence ID" value="MSR92132.1"/>
    <property type="molecule type" value="Genomic_DNA"/>
</dbReference>
<keyword evidence="19" id="KW-0472">Membrane</keyword>
<evidence type="ECO:0000259" key="29">
    <source>
        <dbReference type="Pfam" id="PF00912"/>
    </source>
</evidence>
<evidence type="ECO:0000313" key="31">
    <source>
        <dbReference type="Proteomes" id="UP000460287"/>
    </source>
</evidence>
<keyword evidence="12" id="KW-0808">Transferase</keyword>
<feature type="compositionally biased region" description="Pro residues" evidence="27">
    <location>
        <begin position="838"/>
        <end position="847"/>
    </location>
</feature>
<evidence type="ECO:0000256" key="27">
    <source>
        <dbReference type="SAM" id="MobiDB-lite"/>
    </source>
</evidence>
<feature type="domain" description="Glycosyl transferase family 51" evidence="29">
    <location>
        <begin position="81"/>
        <end position="264"/>
    </location>
</feature>
<evidence type="ECO:0000256" key="7">
    <source>
        <dbReference type="ARBA" id="ARBA00018638"/>
    </source>
</evidence>
<sequence>MSEVKKKQTPKKNIKKKKKKKQSKIKKFFKHFFLTLLVLILVGIIVAGGYILAIVKSAKPLDVNMVLRLNQPSIIYDSEGKFMDDVVDKEQRYVIKLSEMPKNLQNAFVSIEDERFYSHNGIDLKRIAGAAYIDVQRIITRKPGLHGASTLTQQLLKNTILKNEVTINRKVTEIYYALQLEKYLSKDEILEAYLNTIPLGGTVYGVEAAANKYFGIRASQLNLIQCAYIAGTTQSPTYYNALTEASKKDPSRYLKRTKTVLSKMLENQKISKAEYDQAIKDINDGKLKFNPTVSSNRMNFEWFTRPVIDQVKKDLKTKYKYTDDEVSKMIVNGGLRIYSTMDRNLQNATQEILNDNKTYQVGNDLSKNISTADGHYTYPALQASATIMDYHTGEVKAMVGGRGTQPPGRSNNRAYFDLRPTGSAIKPLTVYSPAVEMKLITPSTTAEDTPYSDAFAKKYGINPATQLRNQDRRFHGTVTIRDALTQSYNVVACKVEDMVGVKNGIAYGKKFGLKFNNNSQGIAAVALGQFSNDPGDRDGANSTTMAAAYGTFGNNGTYTEPILYTKVVDASGSIILEKKPETRSVISPEAAYIMYDLLKSPVTSGSAKPAQVPNVVTAGKTGTADGNHDMWFAGFTPYLSAAVWIGYDKPSEVYSQSSGVTVGSIFGKIMAKAHENIKDKSKDIKMPSGVIKGAICIDSGKLATDLCRKDPRGNRVKEDLSIGGSDVSSYCDVHVLAKVNSSNNKLANANTPAALLVERVFLNKDISKDSPDYKYKLPTEQDDYKAAEQPSTPPAETKPAENEDNNNTQNNNNNNNKPENNPNGNTGNNGTGNNKPTTPQPPNPGKH</sequence>
<dbReference type="EC" id="3.4.16.4" evidence="6"/>
<keyword evidence="15" id="KW-0133">Cell shape</keyword>
<evidence type="ECO:0000256" key="17">
    <source>
        <dbReference type="ARBA" id="ARBA00022984"/>
    </source>
</evidence>
<dbReference type="InterPro" id="IPR023346">
    <property type="entry name" value="Lysozyme-like_dom_sf"/>
</dbReference>
<evidence type="ECO:0000256" key="2">
    <source>
        <dbReference type="ARBA" id="ARBA00004401"/>
    </source>
</evidence>
<comment type="function">
    <text evidence="1">Cell wall formation. Synthesis of cross-linked peptidoglycan from the lipid intermediates. The enzyme has a penicillin-insensitive transglycosylase N-terminal domain (formation of linear glycan strands) and a penicillin-sensitive transpeptidase C-terminal domain (cross-linking of the peptide subunits).</text>
</comment>
<dbReference type="Proteomes" id="UP000460287">
    <property type="component" value="Unassembled WGS sequence"/>
</dbReference>
<keyword evidence="18" id="KW-1133">Transmembrane helix</keyword>
<accession>A0A7X2T1Z4</accession>
<evidence type="ECO:0000256" key="20">
    <source>
        <dbReference type="ARBA" id="ARBA00023251"/>
    </source>
</evidence>
<dbReference type="SUPFAM" id="SSF53955">
    <property type="entry name" value="Lysozyme-like"/>
    <property type="match status" value="1"/>
</dbReference>
<evidence type="ECO:0000256" key="25">
    <source>
        <dbReference type="ARBA" id="ARBA00049902"/>
    </source>
</evidence>
<evidence type="ECO:0000256" key="9">
    <source>
        <dbReference type="ARBA" id="ARBA00022645"/>
    </source>
</evidence>
<feature type="compositionally biased region" description="Low complexity" evidence="27">
    <location>
        <begin position="805"/>
        <end position="837"/>
    </location>
</feature>
<dbReference type="GO" id="GO:0009252">
    <property type="term" value="P:peptidoglycan biosynthetic process"/>
    <property type="evidence" value="ECO:0007669"/>
    <property type="project" value="UniProtKB-UniPathway"/>
</dbReference>
<dbReference type="GO" id="GO:0030288">
    <property type="term" value="C:outer membrane-bounded periplasmic space"/>
    <property type="evidence" value="ECO:0007669"/>
    <property type="project" value="TreeGrafter"/>
</dbReference>
<comment type="caution">
    <text evidence="30">The sequence shown here is derived from an EMBL/GenBank/DDBJ whole genome shotgun (WGS) entry which is preliminary data.</text>
</comment>
<evidence type="ECO:0000256" key="15">
    <source>
        <dbReference type="ARBA" id="ARBA00022960"/>
    </source>
</evidence>
<dbReference type="AlphaFoldDB" id="A0A7X2T1Z4"/>
<name>A0A7X2T1Z4_9CLOT</name>
<dbReference type="InterPro" id="IPR001264">
    <property type="entry name" value="Glyco_trans_51"/>
</dbReference>
<dbReference type="NCBIfam" id="TIGR02074">
    <property type="entry name" value="PBP_1a_fam"/>
    <property type="match status" value="1"/>
</dbReference>
<dbReference type="GO" id="GO:0008658">
    <property type="term" value="F:penicillin binding"/>
    <property type="evidence" value="ECO:0007669"/>
    <property type="project" value="InterPro"/>
</dbReference>
<dbReference type="GO" id="GO:0008360">
    <property type="term" value="P:regulation of cell shape"/>
    <property type="evidence" value="ECO:0007669"/>
    <property type="project" value="UniProtKB-KW"/>
</dbReference>
<feature type="compositionally biased region" description="Basic residues" evidence="27">
    <location>
        <begin position="7"/>
        <end position="20"/>
    </location>
</feature>
<dbReference type="RefSeq" id="WP_154532031.1">
    <property type="nucleotide sequence ID" value="NZ_VULX01000023.1"/>
</dbReference>
<dbReference type="GO" id="GO:0071555">
    <property type="term" value="P:cell wall organization"/>
    <property type="evidence" value="ECO:0007669"/>
    <property type="project" value="UniProtKB-KW"/>
</dbReference>
<comment type="catalytic activity">
    <reaction evidence="25">
        <text>[GlcNAc-(1-&gt;4)-Mur2Ac(oyl-L-Ala-gamma-D-Glu-L-Lys-D-Ala-D-Ala)](n)-di-trans,octa-cis-undecaprenyl diphosphate + beta-D-GlcNAc-(1-&gt;4)-Mur2Ac(oyl-L-Ala-gamma-D-Glu-L-Lys-D-Ala-D-Ala)-di-trans,octa-cis-undecaprenyl diphosphate = [GlcNAc-(1-&gt;4)-Mur2Ac(oyl-L-Ala-gamma-D-Glu-L-Lys-D-Ala-D-Ala)](n+1)-di-trans,octa-cis-undecaprenyl diphosphate + di-trans,octa-cis-undecaprenyl diphosphate + H(+)</text>
        <dbReference type="Rhea" id="RHEA:23708"/>
        <dbReference type="Rhea" id="RHEA-COMP:9602"/>
        <dbReference type="Rhea" id="RHEA-COMP:9603"/>
        <dbReference type="ChEBI" id="CHEBI:15378"/>
        <dbReference type="ChEBI" id="CHEBI:58405"/>
        <dbReference type="ChEBI" id="CHEBI:60033"/>
        <dbReference type="ChEBI" id="CHEBI:78435"/>
        <dbReference type="EC" id="2.4.99.28"/>
    </reaction>
</comment>
<dbReference type="PANTHER" id="PTHR32282">
    <property type="entry name" value="BINDING PROTEIN TRANSPEPTIDASE, PUTATIVE-RELATED"/>
    <property type="match status" value="1"/>
</dbReference>
<evidence type="ECO:0000256" key="19">
    <source>
        <dbReference type="ARBA" id="ARBA00023136"/>
    </source>
</evidence>
<feature type="domain" description="Penicillin-binding protein transpeptidase" evidence="28">
    <location>
        <begin position="384"/>
        <end position="670"/>
    </location>
</feature>
<evidence type="ECO:0000256" key="23">
    <source>
        <dbReference type="ARBA" id="ARBA00034000"/>
    </source>
</evidence>
<gene>
    <name evidence="30" type="ORF">FYJ33_12195</name>
</gene>
<keyword evidence="22" id="KW-0961">Cell wall biogenesis/degradation</keyword>
<dbReference type="InterPro" id="IPR001460">
    <property type="entry name" value="PCN-bd_Tpept"/>
</dbReference>
<evidence type="ECO:0000256" key="26">
    <source>
        <dbReference type="ARBA" id="ARBA00060592"/>
    </source>
</evidence>
<evidence type="ECO:0000256" key="6">
    <source>
        <dbReference type="ARBA" id="ARBA00012448"/>
    </source>
</evidence>
<dbReference type="GO" id="GO:0008955">
    <property type="term" value="F:peptidoglycan glycosyltransferase activity"/>
    <property type="evidence" value="ECO:0007669"/>
    <property type="project" value="UniProtKB-EC"/>
</dbReference>
<evidence type="ECO:0000256" key="12">
    <source>
        <dbReference type="ARBA" id="ARBA00022679"/>
    </source>
</evidence>
<dbReference type="Pfam" id="PF00905">
    <property type="entry name" value="Transpeptidase"/>
    <property type="match status" value="1"/>
</dbReference>
<keyword evidence="10" id="KW-0645">Protease</keyword>
<dbReference type="FunFam" id="1.10.3810.10:FF:000001">
    <property type="entry name" value="Penicillin-binding protein 1A"/>
    <property type="match status" value="1"/>
</dbReference>
<evidence type="ECO:0000256" key="14">
    <source>
        <dbReference type="ARBA" id="ARBA00022801"/>
    </source>
</evidence>
<evidence type="ECO:0000256" key="16">
    <source>
        <dbReference type="ARBA" id="ARBA00022968"/>
    </source>
</evidence>
<dbReference type="PANTHER" id="PTHR32282:SF11">
    <property type="entry name" value="PENICILLIN-BINDING PROTEIN 1B"/>
    <property type="match status" value="1"/>
</dbReference>
<evidence type="ECO:0000256" key="3">
    <source>
        <dbReference type="ARBA" id="ARBA00004752"/>
    </source>
</evidence>
<evidence type="ECO:0000313" key="30">
    <source>
        <dbReference type="EMBL" id="MSR92132.1"/>
    </source>
</evidence>
<evidence type="ECO:0000256" key="18">
    <source>
        <dbReference type="ARBA" id="ARBA00022989"/>
    </source>
</evidence>
<comment type="similarity">
    <text evidence="4">In the C-terminal section; belongs to the transpeptidase family.</text>
</comment>
<dbReference type="InterPro" id="IPR012338">
    <property type="entry name" value="Beta-lactam/transpept-like"/>
</dbReference>
<dbReference type="EC" id="2.4.99.28" evidence="24"/>
<evidence type="ECO:0000256" key="11">
    <source>
        <dbReference type="ARBA" id="ARBA00022676"/>
    </source>
</evidence>
<comment type="pathway">
    <text evidence="3">Cell wall biogenesis; peptidoglycan biosynthesis.</text>
</comment>
<evidence type="ECO:0000256" key="24">
    <source>
        <dbReference type="ARBA" id="ARBA00044770"/>
    </source>
</evidence>
<evidence type="ECO:0000259" key="28">
    <source>
        <dbReference type="Pfam" id="PF00905"/>
    </source>
</evidence>
<proteinExistence type="inferred from homology"/>
<dbReference type="GO" id="GO:0005886">
    <property type="term" value="C:plasma membrane"/>
    <property type="evidence" value="ECO:0007669"/>
    <property type="project" value="UniProtKB-SubCell"/>
</dbReference>
<keyword evidence="21" id="KW-0511">Multifunctional enzyme</keyword>
<keyword evidence="31" id="KW-1185">Reference proteome</keyword>
<keyword evidence="16" id="KW-0735">Signal-anchor</keyword>
<organism evidence="30 31">
    <name type="scientific">Inconstantimicrobium porci</name>
    <dbReference type="NCBI Taxonomy" id="2652291"/>
    <lineage>
        <taxon>Bacteria</taxon>
        <taxon>Bacillati</taxon>
        <taxon>Bacillota</taxon>
        <taxon>Clostridia</taxon>
        <taxon>Eubacteriales</taxon>
        <taxon>Clostridiaceae</taxon>
        <taxon>Inconstantimicrobium</taxon>
    </lineage>
</organism>
<keyword evidence="17" id="KW-0573">Peptidoglycan synthesis</keyword>
<dbReference type="InterPro" id="IPR036950">
    <property type="entry name" value="PBP_transglycosylase"/>
</dbReference>
<dbReference type="SUPFAM" id="SSF56601">
    <property type="entry name" value="beta-lactamase/transpeptidase-like"/>
    <property type="match status" value="1"/>
</dbReference>
<feature type="region of interest" description="Disordered" evidence="27">
    <location>
        <begin position="768"/>
        <end position="847"/>
    </location>
</feature>
<keyword evidence="13" id="KW-0812">Transmembrane</keyword>
<keyword evidence="9" id="KW-0121">Carboxypeptidase</keyword>
<feature type="compositionally biased region" description="Basic and acidic residues" evidence="27">
    <location>
        <begin position="768"/>
        <end position="786"/>
    </location>
</feature>
<reference evidence="30 31" key="1">
    <citation type="submission" date="2019-08" db="EMBL/GenBank/DDBJ databases">
        <title>In-depth cultivation of the pig gut microbiome towards novel bacterial diversity and tailored functional studies.</title>
        <authorList>
            <person name="Wylensek D."/>
            <person name="Hitch T.C.A."/>
            <person name="Clavel T."/>
        </authorList>
    </citation>
    <scope>NUCLEOTIDE SEQUENCE [LARGE SCALE GENOMIC DNA]</scope>
    <source>
        <strain evidence="30 31">WCA-383-APC-5B</strain>
    </source>
</reference>
<dbReference type="Gene3D" id="3.40.710.10">
    <property type="entry name" value="DD-peptidase/beta-lactamase superfamily"/>
    <property type="match status" value="1"/>
</dbReference>
<evidence type="ECO:0000256" key="4">
    <source>
        <dbReference type="ARBA" id="ARBA00007090"/>
    </source>
</evidence>
<evidence type="ECO:0000256" key="8">
    <source>
        <dbReference type="ARBA" id="ARBA00022475"/>
    </source>
</evidence>
<comment type="catalytic activity">
    <reaction evidence="23">
        <text>Preferential cleavage: (Ac)2-L-Lys-D-Ala-|-D-Ala. Also transpeptidation of peptidyl-alanyl moieties that are N-acyl substituents of D-alanine.</text>
        <dbReference type="EC" id="3.4.16.4"/>
    </reaction>
</comment>
<evidence type="ECO:0000256" key="1">
    <source>
        <dbReference type="ARBA" id="ARBA00002624"/>
    </source>
</evidence>
<evidence type="ECO:0000256" key="5">
    <source>
        <dbReference type="ARBA" id="ARBA00007739"/>
    </source>
</evidence>
<keyword evidence="8" id="KW-1003">Cell membrane</keyword>
<comment type="subcellular location">
    <subcellularLocation>
        <location evidence="2">Cell membrane</location>
        <topology evidence="2">Single-pass type II membrane protein</topology>
    </subcellularLocation>
</comment>
<dbReference type="UniPathway" id="UPA00219"/>
<feature type="region of interest" description="Disordered" evidence="27">
    <location>
        <begin position="1"/>
        <end position="20"/>
    </location>
</feature>
<keyword evidence="11" id="KW-0328">Glycosyltransferase</keyword>
<dbReference type="Pfam" id="PF00912">
    <property type="entry name" value="Transgly"/>
    <property type="match status" value="1"/>
</dbReference>
<evidence type="ECO:0000256" key="21">
    <source>
        <dbReference type="ARBA" id="ARBA00023268"/>
    </source>
</evidence>
<dbReference type="GO" id="GO:0006508">
    <property type="term" value="P:proteolysis"/>
    <property type="evidence" value="ECO:0007669"/>
    <property type="project" value="UniProtKB-KW"/>
</dbReference>
<comment type="pathway">
    <text evidence="26">Glycan biosynthesis.</text>
</comment>
<comment type="similarity">
    <text evidence="5">In the N-terminal section; belongs to the glycosyltransferase 51 family.</text>
</comment>
<dbReference type="Gene3D" id="1.10.3810.10">
    <property type="entry name" value="Biosynthetic peptidoglycan transglycosylase-like"/>
    <property type="match status" value="1"/>
</dbReference>
<keyword evidence="20" id="KW-0046">Antibiotic resistance</keyword>
<dbReference type="InterPro" id="IPR050396">
    <property type="entry name" value="Glycosyltr_51/Transpeptidase"/>
</dbReference>
<evidence type="ECO:0000256" key="22">
    <source>
        <dbReference type="ARBA" id="ARBA00023316"/>
    </source>
</evidence>
<dbReference type="GO" id="GO:0009002">
    <property type="term" value="F:serine-type D-Ala-D-Ala carboxypeptidase activity"/>
    <property type="evidence" value="ECO:0007669"/>
    <property type="project" value="UniProtKB-EC"/>
</dbReference>
<evidence type="ECO:0000256" key="10">
    <source>
        <dbReference type="ARBA" id="ARBA00022670"/>
    </source>
</evidence>
<protein>
    <recommendedName>
        <fullName evidence="7">Penicillin-binding protein 1A</fullName>
        <ecNumber evidence="24">2.4.99.28</ecNumber>
        <ecNumber evidence="6">3.4.16.4</ecNumber>
    </recommendedName>
</protein>
<evidence type="ECO:0000256" key="13">
    <source>
        <dbReference type="ARBA" id="ARBA00022692"/>
    </source>
</evidence>
<keyword evidence="14" id="KW-0378">Hydrolase</keyword>
<dbReference type="GO" id="GO:0046677">
    <property type="term" value="P:response to antibiotic"/>
    <property type="evidence" value="ECO:0007669"/>
    <property type="project" value="UniProtKB-KW"/>
</dbReference>